<organism evidence="10 11">
    <name type="scientific">Jaapia argillacea MUCL 33604</name>
    <dbReference type="NCBI Taxonomy" id="933084"/>
    <lineage>
        <taxon>Eukaryota</taxon>
        <taxon>Fungi</taxon>
        <taxon>Dikarya</taxon>
        <taxon>Basidiomycota</taxon>
        <taxon>Agaricomycotina</taxon>
        <taxon>Agaricomycetes</taxon>
        <taxon>Agaricomycetidae</taxon>
        <taxon>Jaapiales</taxon>
        <taxon>Jaapiaceae</taxon>
        <taxon>Jaapia</taxon>
    </lineage>
</organism>
<reference evidence="11" key="1">
    <citation type="journal article" date="2014" name="Proc. Natl. Acad. Sci. U.S.A.">
        <title>Extensive sampling of basidiomycete genomes demonstrates inadequacy of the white-rot/brown-rot paradigm for wood decay fungi.</title>
        <authorList>
            <person name="Riley R."/>
            <person name="Salamov A.A."/>
            <person name="Brown D.W."/>
            <person name="Nagy L.G."/>
            <person name="Floudas D."/>
            <person name="Held B.W."/>
            <person name="Levasseur A."/>
            <person name="Lombard V."/>
            <person name="Morin E."/>
            <person name="Otillar R."/>
            <person name="Lindquist E.A."/>
            <person name="Sun H."/>
            <person name="LaButti K.M."/>
            <person name="Schmutz J."/>
            <person name="Jabbour D."/>
            <person name="Luo H."/>
            <person name="Baker S.E."/>
            <person name="Pisabarro A.G."/>
            <person name="Walton J.D."/>
            <person name="Blanchette R.A."/>
            <person name="Henrissat B."/>
            <person name="Martin F."/>
            <person name="Cullen D."/>
            <person name="Hibbett D.S."/>
            <person name="Grigoriev I.V."/>
        </authorList>
    </citation>
    <scope>NUCLEOTIDE SEQUENCE [LARGE SCALE GENOMIC DNA]</scope>
    <source>
        <strain evidence="11">MUCL 33604</strain>
    </source>
</reference>
<dbReference type="GO" id="GO:0010124">
    <property type="term" value="P:phenylacetate catabolic process"/>
    <property type="evidence" value="ECO:0007669"/>
    <property type="project" value="TreeGrafter"/>
</dbReference>
<evidence type="ECO:0000256" key="1">
    <source>
        <dbReference type="ARBA" id="ARBA00004872"/>
    </source>
</evidence>
<gene>
    <name evidence="10" type="ORF">JAAARDRAFT_29742</name>
</gene>
<keyword evidence="4 7" id="KW-0012">Acyltransferase</keyword>
<dbReference type="GO" id="GO:0006635">
    <property type="term" value="P:fatty acid beta-oxidation"/>
    <property type="evidence" value="ECO:0007669"/>
    <property type="project" value="TreeGrafter"/>
</dbReference>
<accession>A0A067QM45</accession>
<comment type="catalytic activity">
    <reaction evidence="5">
        <text>an acyl-CoA + acetyl-CoA = a 3-oxoacyl-CoA + CoA</text>
        <dbReference type="Rhea" id="RHEA:21564"/>
        <dbReference type="ChEBI" id="CHEBI:57287"/>
        <dbReference type="ChEBI" id="CHEBI:57288"/>
        <dbReference type="ChEBI" id="CHEBI:58342"/>
        <dbReference type="ChEBI" id="CHEBI:90726"/>
        <dbReference type="EC" id="2.3.1.16"/>
    </reaction>
</comment>
<dbReference type="OrthoDB" id="5404651at2759"/>
<feature type="active site" description="Acyl-thioester intermediate" evidence="6">
    <location>
        <position position="101"/>
    </location>
</feature>
<feature type="active site" description="Proton acceptor" evidence="6">
    <location>
        <position position="347"/>
    </location>
</feature>
<evidence type="ECO:0000256" key="5">
    <source>
        <dbReference type="ARBA" id="ARBA00047605"/>
    </source>
</evidence>
<dbReference type="STRING" id="933084.A0A067QM45"/>
<comment type="pathway">
    <text evidence="1">Lipid metabolism; fatty acid metabolism.</text>
</comment>
<feature type="active site" description="Proton acceptor" evidence="6">
    <location>
        <position position="377"/>
    </location>
</feature>
<keyword evidence="3 7" id="KW-0808">Transferase</keyword>
<evidence type="ECO:0000259" key="8">
    <source>
        <dbReference type="Pfam" id="PF00108"/>
    </source>
</evidence>
<dbReference type="InterPro" id="IPR020617">
    <property type="entry name" value="Thiolase_C"/>
</dbReference>
<dbReference type="Gene3D" id="3.40.47.10">
    <property type="match status" value="2"/>
</dbReference>
<dbReference type="PROSITE" id="PS00098">
    <property type="entry name" value="THIOLASE_1"/>
    <property type="match status" value="1"/>
</dbReference>
<dbReference type="GO" id="GO:0005777">
    <property type="term" value="C:peroxisome"/>
    <property type="evidence" value="ECO:0007669"/>
    <property type="project" value="TreeGrafter"/>
</dbReference>
<dbReference type="HOGENOM" id="CLU_031026_1_1_1"/>
<dbReference type="InParanoid" id="A0A067QM45"/>
<feature type="domain" description="Thiolase N-terminal" evidence="8">
    <location>
        <begin position="17"/>
        <end position="260"/>
    </location>
</feature>
<sequence length="397" mass="42279">MPAKGLAAVLQKNPDDVVITFAKRTAMGRVKKGQLKDIPVDELLRSLFKATLEKTKLDPAKIDDICVGVCHPPSPLYISRAAALAAGIPHTVPISTVNRLCSSGLMSIRNIAHSIRSGETSIGVAVGVESMSQNPRPSPEVTQIVEQNGEAHDCIQPMGWTSEMVAETYNISRQTQDEYALISHSRAERSTKHGIFAEEIIPIEIRGAVISVDDTIRPGTTLEGLAKLKPAFPAWAPSATTAGNASGIGDGAAICIMTTRARAEKEGMEILGKWVATSVVGVEPRVMGIGPIAAIPKVLDQVGLTKEDIDVWEINEAFASQFAYCVEQLQIPMEKINPNGGSIALTHPLGMTGTRQVVTGLAELKRRNGRLLCTSMCVGSGMGAAGIFVNEAFHGKL</sequence>
<evidence type="ECO:0000256" key="7">
    <source>
        <dbReference type="RuleBase" id="RU003557"/>
    </source>
</evidence>
<dbReference type="Proteomes" id="UP000027265">
    <property type="component" value="Unassembled WGS sequence"/>
</dbReference>
<dbReference type="CDD" id="cd00751">
    <property type="entry name" value="thiolase"/>
    <property type="match status" value="1"/>
</dbReference>
<dbReference type="Pfam" id="PF02803">
    <property type="entry name" value="Thiolase_C"/>
    <property type="match status" value="1"/>
</dbReference>
<evidence type="ECO:0000259" key="9">
    <source>
        <dbReference type="Pfam" id="PF02803"/>
    </source>
</evidence>
<dbReference type="NCBIfam" id="TIGR01930">
    <property type="entry name" value="AcCoA-C-Actrans"/>
    <property type="match status" value="1"/>
</dbReference>
<evidence type="ECO:0000256" key="4">
    <source>
        <dbReference type="ARBA" id="ARBA00023315"/>
    </source>
</evidence>
<dbReference type="InterPro" id="IPR050215">
    <property type="entry name" value="Thiolase-like_sf_Thiolase"/>
</dbReference>
<dbReference type="InterPro" id="IPR020615">
    <property type="entry name" value="Thiolase_acyl_enz_int_AS"/>
</dbReference>
<name>A0A067QM45_9AGAM</name>
<dbReference type="PANTHER" id="PTHR43853">
    <property type="entry name" value="3-KETOACYL-COA THIOLASE, PEROXISOMAL"/>
    <property type="match status" value="1"/>
</dbReference>
<dbReference type="InterPro" id="IPR020616">
    <property type="entry name" value="Thiolase_N"/>
</dbReference>
<proteinExistence type="inferred from homology"/>
<dbReference type="Pfam" id="PF00108">
    <property type="entry name" value="Thiolase_N"/>
    <property type="match status" value="1"/>
</dbReference>
<protein>
    <recommendedName>
        <fullName evidence="12">3-ketoacyl-CoA thiolase</fullName>
    </recommendedName>
</protein>
<comment type="similarity">
    <text evidence="2 7">Belongs to the thiolase-like superfamily. Thiolase family.</text>
</comment>
<dbReference type="InterPro" id="IPR016039">
    <property type="entry name" value="Thiolase-like"/>
</dbReference>
<evidence type="ECO:0000256" key="2">
    <source>
        <dbReference type="ARBA" id="ARBA00010982"/>
    </source>
</evidence>
<dbReference type="SUPFAM" id="SSF53901">
    <property type="entry name" value="Thiolase-like"/>
    <property type="match status" value="2"/>
</dbReference>
<evidence type="ECO:0000313" key="11">
    <source>
        <dbReference type="Proteomes" id="UP000027265"/>
    </source>
</evidence>
<keyword evidence="11" id="KW-1185">Reference proteome</keyword>
<evidence type="ECO:0008006" key="12">
    <source>
        <dbReference type="Google" id="ProtNLM"/>
    </source>
</evidence>
<dbReference type="PANTHER" id="PTHR43853:SF10">
    <property type="entry name" value="ACETYL-COA C-ACETYLTRANSFERASE"/>
    <property type="match status" value="1"/>
</dbReference>
<dbReference type="EMBL" id="KL197710">
    <property type="protein sequence ID" value="KDQ63716.1"/>
    <property type="molecule type" value="Genomic_DNA"/>
</dbReference>
<evidence type="ECO:0000256" key="3">
    <source>
        <dbReference type="ARBA" id="ARBA00022679"/>
    </source>
</evidence>
<dbReference type="GO" id="GO:0003988">
    <property type="term" value="F:acetyl-CoA C-acyltransferase activity"/>
    <property type="evidence" value="ECO:0007669"/>
    <property type="project" value="UniProtKB-EC"/>
</dbReference>
<evidence type="ECO:0000256" key="6">
    <source>
        <dbReference type="PIRSR" id="PIRSR000429-1"/>
    </source>
</evidence>
<dbReference type="AlphaFoldDB" id="A0A067QM45"/>
<dbReference type="InterPro" id="IPR002155">
    <property type="entry name" value="Thiolase"/>
</dbReference>
<evidence type="ECO:0000313" key="10">
    <source>
        <dbReference type="EMBL" id="KDQ63716.1"/>
    </source>
</evidence>
<dbReference type="PIRSF" id="PIRSF000429">
    <property type="entry name" value="Ac-CoA_Ac_transf"/>
    <property type="match status" value="1"/>
</dbReference>
<feature type="domain" description="Thiolase C-terminal" evidence="9">
    <location>
        <begin position="269"/>
        <end position="388"/>
    </location>
</feature>